<dbReference type="RefSeq" id="WP_346762117.1">
    <property type="nucleotide sequence ID" value="NZ_JAUJEB010000010.1"/>
</dbReference>
<evidence type="ECO:0000259" key="9">
    <source>
        <dbReference type="Pfam" id="PF12704"/>
    </source>
</evidence>
<dbReference type="Pfam" id="PF02687">
    <property type="entry name" value="FtsX"/>
    <property type="match status" value="1"/>
</dbReference>
<name>A0ABT8LG50_9BACT</name>
<dbReference type="EMBL" id="JAUJEB010000010">
    <property type="protein sequence ID" value="MDN5216780.1"/>
    <property type="molecule type" value="Genomic_DNA"/>
</dbReference>
<comment type="caution">
    <text evidence="10">The sequence shown here is derived from an EMBL/GenBank/DDBJ whole genome shotgun (WGS) entry which is preliminary data.</text>
</comment>
<gene>
    <name evidence="10" type="ORF">QQ020_32215</name>
</gene>
<dbReference type="InterPro" id="IPR025857">
    <property type="entry name" value="MacB_PCD"/>
</dbReference>
<evidence type="ECO:0000313" key="11">
    <source>
        <dbReference type="Proteomes" id="UP001172083"/>
    </source>
</evidence>
<feature type="transmembrane region" description="Helical" evidence="7">
    <location>
        <begin position="379"/>
        <end position="399"/>
    </location>
</feature>
<keyword evidence="2" id="KW-1003">Cell membrane</keyword>
<proteinExistence type="inferred from homology"/>
<feature type="transmembrane region" description="Helical" evidence="7">
    <location>
        <begin position="281"/>
        <end position="306"/>
    </location>
</feature>
<feature type="transmembrane region" description="Helical" evidence="7">
    <location>
        <begin position="327"/>
        <end position="353"/>
    </location>
</feature>
<evidence type="ECO:0000256" key="7">
    <source>
        <dbReference type="SAM" id="Phobius"/>
    </source>
</evidence>
<accession>A0ABT8LG50</accession>
<dbReference type="PANTHER" id="PTHR30572">
    <property type="entry name" value="MEMBRANE COMPONENT OF TRANSPORTER-RELATED"/>
    <property type="match status" value="1"/>
</dbReference>
<evidence type="ECO:0000256" key="6">
    <source>
        <dbReference type="ARBA" id="ARBA00038076"/>
    </source>
</evidence>
<feature type="transmembrane region" description="Helical" evidence="7">
    <location>
        <begin position="21"/>
        <end position="45"/>
    </location>
</feature>
<evidence type="ECO:0000313" key="10">
    <source>
        <dbReference type="EMBL" id="MDN5216780.1"/>
    </source>
</evidence>
<sequence length="416" mass="46901">MFDLDKWQEIFYTINKNRLRSFITAFNVAWGIFILIVLMGFGAGFQNGVRSQFDDDAVNSIFINGGQTSEPYKGIQPGKRIRFTNEDYRDIRDRVEGVEYITGRFYVSGEFTVRYENRYSSFNIRSVHPDHLYLERSIITKGRYINQKDIDEKRKVTSIGDRVVKVLFGNTEPIGKYITVNGIKYKVVGVFKDEASEQEAKIIYIPISTAQIAYGGGNRIHRLMLTVGDANAKQSLDIQQEIHELLAKKHVFSTEDKRAVSIFNLLEEYEKWMGVFDGIRFFLAFIGIFTLVAGMVGVSNIMLIVVKERTREIGIRKAIGATPRSVIGLFLMEALLITLVSGYIGMIAGMLFLESGWLSSLMGLFGFPMNFFINPSVNFNNAMAATAILALSGTLAGYFPARKAAKIPPIEALRDE</sequence>
<reference evidence="10" key="1">
    <citation type="submission" date="2023-06" db="EMBL/GenBank/DDBJ databases">
        <title>Genomic of Agaribacillus aureum.</title>
        <authorList>
            <person name="Wang G."/>
        </authorList>
    </citation>
    <scope>NUCLEOTIDE SEQUENCE</scope>
    <source>
        <strain evidence="10">BMA12</strain>
    </source>
</reference>
<dbReference type="Proteomes" id="UP001172083">
    <property type="component" value="Unassembled WGS sequence"/>
</dbReference>
<protein>
    <submittedName>
        <fullName evidence="10">ABC transporter permease</fullName>
    </submittedName>
</protein>
<comment type="similarity">
    <text evidence="6">Belongs to the ABC-4 integral membrane protein family.</text>
</comment>
<keyword evidence="5 7" id="KW-0472">Membrane</keyword>
<dbReference type="Pfam" id="PF12704">
    <property type="entry name" value="MacB_PCD"/>
    <property type="match status" value="1"/>
</dbReference>
<evidence type="ECO:0000256" key="1">
    <source>
        <dbReference type="ARBA" id="ARBA00004651"/>
    </source>
</evidence>
<organism evidence="10 11">
    <name type="scientific">Agaribacillus aureus</name>
    <dbReference type="NCBI Taxonomy" id="3051825"/>
    <lineage>
        <taxon>Bacteria</taxon>
        <taxon>Pseudomonadati</taxon>
        <taxon>Bacteroidota</taxon>
        <taxon>Cytophagia</taxon>
        <taxon>Cytophagales</taxon>
        <taxon>Splendidivirgaceae</taxon>
        <taxon>Agaribacillus</taxon>
    </lineage>
</organism>
<feature type="domain" description="ABC3 transporter permease C-terminal" evidence="8">
    <location>
        <begin position="285"/>
        <end position="409"/>
    </location>
</feature>
<keyword evidence="3 7" id="KW-0812">Transmembrane</keyword>
<feature type="domain" description="MacB-like periplasmic core" evidence="9">
    <location>
        <begin position="21"/>
        <end position="232"/>
    </location>
</feature>
<evidence type="ECO:0000259" key="8">
    <source>
        <dbReference type="Pfam" id="PF02687"/>
    </source>
</evidence>
<keyword evidence="11" id="KW-1185">Reference proteome</keyword>
<evidence type="ECO:0000256" key="4">
    <source>
        <dbReference type="ARBA" id="ARBA00022989"/>
    </source>
</evidence>
<evidence type="ECO:0000256" key="5">
    <source>
        <dbReference type="ARBA" id="ARBA00023136"/>
    </source>
</evidence>
<dbReference type="InterPro" id="IPR050250">
    <property type="entry name" value="Macrolide_Exporter_MacB"/>
</dbReference>
<evidence type="ECO:0000256" key="2">
    <source>
        <dbReference type="ARBA" id="ARBA00022475"/>
    </source>
</evidence>
<evidence type="ECO:0000256" key="3">
    <source>
        <dbReference type="ARBA" id="ARBA00022692"/>
    </source>
</evidence>
<dbReference type="PANTHER" id="PTHR30572:SF4">
    <property type="entry name" value="ABC TRANSPORTER PERMEASE YTRF"/>
    <property type="match status" value="1"/>
</dbReference>
<keyword evidence="4 7" id="KW-1133">Transmembrane helix</keyword>
<dbReference type="InterPro" id="IPR003838">
    <property type="entry name" value="ABC3_permease_C"/>
</dbReference>
<comment type="subcellular location">
    <subcellularLocation>
        <location evidence="1">Cell membrane</location>
        <topology evidence="1">Multi-pass membrane protein</topology>
    </subcellularLocation>
</comment>